<organism evidence="2 3">
    <name type="scientific">Malus domestica</name>
    <name type="common">Apple</name>
    <name type="synonym">Pyrus malus</name>
    <dbReference type="NCBI Taxonomy" id="3750"/>
    <lineage>
        <taxon>Eukaryota</taxon>
        <taxon>Viridiplantae</taxon>
        <taxon>Streptophyta</taxon>
        <taxon>Embryophyta</taxon>
        <taxon>Tracheophyta</taxon>
        <taxon>Spermatophyta</taxon>
        <taxon>Magnoliopsida</taxon>
        <taxon>eudicotyledons</taxon>
        <taxon>Gunneridae</taxon>
        <taxon>Pentapetalae</taxon>
        <taxon>rosids</taxon>
        <taxon>fabids</taxon>
        <taxon>Rosales</taxon>
        <taxon>Rosaceae</taxon>
        <taxon>Amygdaloideae</taxon>
        <taxon>Maleae</taxon>
        <taxon>Malus</taxon>
    </lineage>
</organism>
<protein>
    <recommendedName>
        <fullName evidence="4">Thionin-like protein 2</fullName>
    </recommendedName>
</protein>
<dbReference type="InterPro" id="IPR038975">
    <property type="entry name" value="THNL"/>
</dbReference>
<keyword evidence="1" id="KW-0732">Signal</keyword>
<dbReference type="PANTHER" id="PTHR36312">
    <property type="entry name" value="THIONIN-LIKE PROTEIN 1"/>
    <property type="match status" value="1"/>
</dbReference>
<dbReference type="EMBL" id="RDQH01000335">
    <property type="protein sequence ID" value="RXH88555.1"/>
    <property type="molecule type" value="Genomic_DNA"/>
</dbReference>
<evidence type="ECO:0008006" key="4">
    <source>
        <dbReference type="Google" id="ProtNLM"/>
    </source>
</evidence>
<name>A0A498J1L7_MALDO</name>
<dbReference type="PANTHER" id="PTHR36312:SF1">
    <property type="entry name" value="OS01G0594500 PROTEIN"/>
    <property type="match status" value="1"/>
</dbReference>
<keyword evidence="3" id="KW-1185">Reference proteome</keyword>
<sequence>MDKKGLRPVPVAYLVLGMLMLAGQSSASFKSCYESCFILCVITPNHSVSYCSFQCLKDCIIPSRSPFDHSNIHKDNVYFCKLGCASSLCSNLSTKQNPEVDKVGGCVDSCSKTCTIKNT</sequence>
<gene>
    <name evidence="2" type="ORF">DVH24_000154</name>
</gene>
<dbReference type="Proteomes" id="UP000290289">
    <property type="component" value="Chromosome 9"/>
</dbReference>
<evidence type="ECO:0000313" key="2">
    <source>
        <dbReference type="EMBL" id="RXH88555.1"/>
    </source>
</evidence>
<evidence type="ECO:0000313" key="3">
    <source>
        <dbReference type="Proteomes" id="UP000290289"/>
    </source>
</evidence>
<proteinExistence type="predicted"/>
<dbReference type="AlphaFoldDB" id="A0A498J1L7"/>
<feature type="signal peptide" evidence="1">
    <location>
        <begin position="1"/>
        <end position="27"/>
    </location>
</feature>
<reference evidence="2 3" key="1">
    <citation type="submission" date="2018-10" db="EMBL/GenBank/DDBJ databases">
        <title>A high-quality apple genome assembly.</title>
        <authorList>
            <person name="Hu J."/>
        </authorList>
    </citation>
    <scope>NUCLEOTIDE SEQUENCE [LARGE SCALE GENOMIC DNA]</scope>
    <source>
        <strain evidence="3">cv. HFTH1</strain>
        <tissue evidence="2">Young leaf</tissue>
    </source>
</reference>
<evidence type="ECO:0000256" key="1">
    <source>
        <dbReference type="SAM" id="SignalP"/>
    </source>
</evidence>
<feature type="chain" id="PRO_5019781067" description="Thionin-like protein 2" evidence="1">
    <location>
        <begin position="28"/>
        <end position="119"/>
    </location>
</feature>
<accession>A0A498J1L7</accession>
<comment type="caution">
    <text evidence="2">The sequence shown here is derived from an EMBL/GenBank/DDBJ whole genome shotgun (WGS) entry which is preliminary data.</text>
</comment>